<dbReference type="PIRSF" id="PIRSF031503">
    <property type="entry name" value="UCP031503_mp"/>
    <property type="match status" value="1"/>
</dbReference>
<name>A0AAW9K2E8_CARML</name>
<protein>
    <submittedName>
        <fullName evidence="2">YibE/F family protein</fullName>
    </submittedName>
</protein>
<feature type="transmembrane region" description="Helical" evidence="1">
    <location>
        <begin position="179"/>
        <end position="202"/>
    </location>
</feature>
<feature type="transmembrane region" description="Helical" evidence="1">
    <location>
        <begin position="78"/>
        <end position="100"/>
    </location>
</feature>
<keyword evidence="1" id="KW-1133">Transmembrane helix</keyword>
<dbReference type="PANTHER" id="PTHR41771:SF1">
    <property type="entry name" value="MEMBRANE PROTEIN"/>
    <property type="match status" value="1"/>
</dbReference>
<dbReference type="RefSeq" id="WP_015075523.1">
    <property type="nucleotide sequence ID" value="NZ_CAJGUR010000015.1"/>
</dbReference>
<keyword evidence="1" id="KW-0812">Transmembrane</keyword>
<dbReference type="PANTHER" id="PTHR41771">
    <property type="entry name" value="MEMBRANE PROTEIN-RELATED"/>
    <property type="match status" value="1"/>
</dbReference>
<dbReference type="AlphaFoldDB" id="A0AAW9K2E8"/>
<sequence>MINVLVLLAILLFVLMKLIGGEKGTRSFIALLFNFAILFCTILLLTLNQSPLLITFGACILISCINLFYINGWSVKTISAFIATLLTLLFSLIFVFLASYHTHTQGFGMEEIEELGAFSLYVDINFIQIGICAIIMGMIGAITDTAMAIASAMNEVFLHNSDISRTKLIKSGMNIGKDILGTTTNTLFFAFLGSYLALIIWFTDLSYSFGRIINSKVFASEAISIFCIGISAVLIIPITAIIMAYYLTKKKKP</sequence>
<evidence type="ECO:0000313" key="2">
    <source>
        <dbReference type="EMBL" id="MDZ5757607.1"/>
    </source>
</evidence>
<dbReference type="EMBL" id="JAVBVO010000002">
    <property type="protein sequence ID" value="MDZ5757607.1"/>
    <property type="molecule type" value="Genomic_DNA"/>
</dbReference>
<organism evidence="2 3">
    <name type="scientific">Carnobacterium maltaromaticum</name>
    <name type="common">Carnobacterium piscicola</name>
    <dbReference type="NCBI Taxonomy" id="2751"/>
    <lineage>
        <taxon>Bacteria</taxon>
        <taxon>Bacillati</taxon>
        <taxon>Bacillota</taxon>
        <taxon>Bacilli</taxon>
        <taxon>Lactobacillales</taxon>
        <taxon>Carnobacteriaceae</taxon>
        <taxon>Carnobacterium</taxon>
    </lineage>
</organism>
<dbReference type="Pfam" id="PF07907">
    <property type="entry name" value="YibE_F"/>
    <property type="match status" value="1"/>
</dbReference>
<accession>A0AAW9K2E8</accession>
<dbReference type="InterPro" id="IPR014564">
    <property type="entry name" value="UCP031503_TM"/>
</dbReference>
<feature type="transmembrane region" description="Helical" evidence="1">
    <location>
        <begin position="52"/>
        <end position="72"/>
    </location>
</feature>
<comment type="caution">
    <text evidence="2">The sequence shown here is derived from an EMBL/GenBank/DDBJ whole genome shotgun (WGS) entry which is preliminary data.</text>
</comment>
<feature type="transmembrane region" description="Helical" evidence="1">
    <location>
        <begin position="222"/>
        <end position="247"/>
    </location>
</feature>
<dbReference type="InterPro" id="IPR012507">
    <property type="entry name" value="YibE_F"/>
</dbReference>
<dbReference type="Proteomes" id="UP001290462">
    <property type="component" value="Unassembled WGS sequence"/>
</dbReference>
<keyword evidence="1" id="KW-0472">Membrane</keyword>
<gene>
    <name evidence="2" type="ORF">RAK27_02945</name>
</gene>
<evidence type="ECO:0000313" key="3">
    <source>
        <dbReference type="Proteomes" id="UP001290462"/>
    </source>
</evidence>
<feature type="transmembrane region" description="Helical" evidence="1">
    <location>
        <begin position="30"/>
        <end position="47"/>
    </location>
</feature>
<evidence type="ECO:0000256" key="1">
    <source>
        <dbReference type="SAM" id="Phobius"/>
    </source>
</evidence>
<proteinExistence type="predicted"/>
<reference evidence="2" key="1">
    <citation type="submission" date="2023-08" db="EMBL/GenBank/DDBJ databases">
        <title>Genomic characterization of piscicolin 126 produced by Carnobacterium maltaromaticum CM22 strain isolated from salmon (Salmo salar).</title>
        <authorList>
            <person name="Gonzalez-Gragera E."/>
            <person name="Garcia-Lopez J.D."/>
            <person name="Teso-Perez C."/>
            <person name="Gimenez-Hernandez I."/>
            <person name="Peralta-Sanchez J.M."/>
            <person name="Valdivia E."/>
            <person name="Montalban-Lopez M."/>
            <person name="Martin-Platero A.M."/>
            <person name="Banos A."/>
            <person name="Martinez-Bueno M."/>
        </authorList>
    </citation>
    <scope>NUCLEOTIDE SEQUENCE</scope>
    <source>
        <strain evidence="2">CM22</strain>
    </source>
</reference>